<dbReference type="PANTHER" id="PTHR13043">
    <property type="entry name" value="EXOCYST COMPLEX COMPONENT SEC5"/>
    <property type="match status" value="1"/>
</dbReference>
<comment type="subunit">
    <text evidence="7">Component of the exocyst complex.</text>
</comment>
<feature type="domain" description="IPT/TIG" evidence="8">
    <location>
        <begin position="6"/>
        <end position="87"/>
    </location>
</feature>
<evidence type="ECO:0000259" key="8">
    <source>
        <dbReference type="Pfam" id="PF01833"/>
    </source>
</evidence>
<dbReference type="Pfam" id="PF15469">
    <property type="entry name" value="Sec5"/>
    <property type="match status" value="2"/>
</dbReference>
<dbReference type="PANTHER" id="PTHR13043:SF1">
    <property type="entry name" value="EXOCYST COMPLEX COMPONENT 2"/>
    <property type="match status" value="1"/>
</dbReference>
<evidence type="ECO:0000256" key="6">
    <source>
        <dbReference type="ARBA" id="ARBA00022927"/>
    </source>
</evidence>
<protein>
    <recommendedName>
        <fullName evidence="3 7">Exocyst complex component 2</fullName>
    </recommendedName>
</protein>
<dbReference type="SUPFAM" id="SSF81296">
    <property type="entry name" value="E set domains"/>
    <property type="match status" value="1"/>
</dbReference>
<proteinExistence type="inferred from homology"/>
<keyword evidence="4 7" id="KW-0813">Transport</keyword>
<dbReference type="InterPro" id="IPR002909">
    <property type="entry name" value="IPT_dom"/>
</dbReference>
<evidence type="ECO:0000259" key="9">
    <source>
        <dbReference type="Pfam" id="PF15469"/>
    </source>
</evidence>
<keyword evidence="10" id="KW-1185">Reference proteome</keyword>
<dbReference type="RefSeq" id="XP_006811907.1">
    <property type="nucleotide sequence ID" value="XM_006811844.1"/>
</dbReference>
<feature type="domain" description="Exocyst complex component EXOC2/Sec5 N-terminal" evidence="9">
    <location>
        <begin position="603"/>
        <end position="861"/>
    </location>
</feature>
<dbReference type="Gene3D" id="2.60.40.10">
    <property type="entry name" value="Immunoglobulins"/>
    <property type="match status" value="1"/>
</dbReference>
<accession>A0ABM0LVW6</accession>
<dbReference type="InterPro" id="IPR013783">
    <property type="entry name" value="Ig-like_fold"/>
</dbReference>
<sequence length="869" mass="97534">MKREPPKVTGLSPKEGPPGCKVTIRGENLGINAKDLIGVSICGVNCLLSSDWISPSKVICRTGPVKGKGDVILTTKSGGVGTCTVTFTGYFVSTGPLQGSAIWVDESTTVDGRLAAVHRTSSPTFLEDDNPLGLADDGSGYTIVIVFSEGSTNLVSEDFDAVRFLLETHQTSSFEDLKAGCQYLKRTSAQRSEGPLAFMKANVSAFMDCQQSLTAMHDKFLKDDVEGENSICESLENTLEKCNHKAGKLFEDVLNRKDKADSTRNALNVLNRFKFLFNLPINMERNIQKGDYEIVVTDYERAKSLFADTEVEVFKKVYKEVESRIDGLRKQLLEELMILPSTLDQQKDLIRCLTSLVSSGDPAWDCLLNQHKWLMGLLSQCKEDNLQLEKEDGDKNWEGITKQGRVKTSHHSSFDSDKFNPPHKVTFLEDLVEIVEEDLPDFWKLGSAYCKGELYTTGGKKDRSVDAKKENLFKKKLTEICRQFAYLVRAAFLPQTLVKLPHDERKKFGVWKEDNKQDSGSAWLPHCVRIVRSLYSLLASLELPAVSLEYIQNLTLAMRSHCMMSLFQQAIQDIKALHHRELWCIQLEENSGITTLLFKDVAVQKQASRLSAEMLKSFATCLDELTFKTDVEADHHMDSVGYIESVSTDNLPSMEERLVIVLGNCNYVANQVIPRLKEHFVRHGYPDMKRVEKSVQLAYSELDDKLFEAYTEQKSDPVVGLLEQGMYAGYLDWKTLDRPVGVRSYVKEAICNLISIHAEVYAISPAFISRMMTKVVESLAEEVCRLISCAEGFNNAGAIQARLELLALKDSLLSYGNAASNSSFKEAFNFIPSVNSARDKKYLEEELNTFKSNMRLQLMCFNSDAFDSV</sequence>
<evidence type="ECO:0000256" key="7">
    <source>
        <dbReference type="RuleBase" id="RU365069"/>
    </source>
</evidence>
<dbReference type="InterPro" id="IPR039481">
    <property type="entry name" value="EXOC2/Sec5_N_dom"/>
</dbReference>
<feature type="domain" description="Exocyst complex component EXOC2/Sec5 N-terminal" evidence="9">
    <location>
        <begin position="150"/>
        <end position="597"/>
    </location>
</feature>
<dbReference type="CDD" id="cd00603">
    <property type="entry name" value="IPT_PCSR"/>
    <property type="match status" value="1"/>
</dbReference>
<evidence type="ECO:0000256" key="4">
    <source>
        <dbReference type="ARBA" id="ARBA00022448"/>
    </source>
</evidence>
<reference evidence="11" key="1">
    <citation type="submission" date="2025-08" db="UniProtKB">
        <authorList>
            <consortium name="RefSeq"/>
        </authorList>
    </citation>
    <scope>IDENTIFICATION</scope>
    <source>
        <tissue evidence="11">Testes</tissue>
    </source>
</reference>
<evidence type="ECO:0000256" key="3">
    <source>
        <dbReference type="ARBA" id="ARBA00017526"/>
    </source>
</evidence>
<gene>
    <name evidence="11" type="primary">LOC102800942</name>
</gene>
<dbReference type="Proteomes" id="UP000694865">
    <property type="component" value="Unplaced"/>
</dbReference>
<keyword evidence="6 7" id="KW-0653">Protein transport</keyword>
<dbReference type="InterPro" id="IPR014756">
    <property type="entry name" value="Ig_E-set"/>
</dbReference>
<dbReference type="InterPro" id="IPR029175">
    <property type="entry name" value="EXOC2/Sec5"/>
</dbReference>
<name>A0ABM0LVW6_SACKO</name>
<dbReference type="GeneID" id="102800942"/>
<evidence type="ECO:0000256" key="5">
    <source>
        <dbReference type="ARBA" id="ARBA00022483"/>
    </source>
</evidence>
<evidence type="ECO:0000256" key="2">
    <source>
        <dbReference type="ARBA" id="ARBA00010578"/>
    </source>
</evidence>
<organism evidence="10 11">
    <name type="scientific">Saccoglossus kowalevskii</name>
    <name type="common">Acorn worm</name>
    <dbReference type="NCBI Taxonomy" id="10224"/>
    <lineage>
        <taxon>Eukaryota</taxon>
        <taxon>Metazoa</taxon>
        <taxon>Hemichordata</taxon>
        <taxon>Enteropneusta</taxon>
        <taxon>Harrimaniidae</taxon>
        <taxon>Saccoglossus</taxon>
    </lineage>
</organism>
<keyword evidence="5 7" id="KW-0268">Exocytosis</keyword>
<comment type="similarity">
    <text evidence="2 7">Belongs to the SEC5 family.</text>
</comment>
<evidence type="ECO:0000313" key="11">
    <source>
        <dbReference type="RefSeq" id="XP_006811907.1"/>
    </source>
</evidence>
<dbReference type="Pfam" id="PF01833">
    <property type="entry name" value="TIG"/>
    <property type="match status" value="1"/>
</dbReference>
<comment type="function">
    <text evidence="1 7">Component of the exocyst complex involved in the docking of exocytic vesicles with fusion sites on the plasma membrane.</text>
</comment>
<evidence type="ECO:0000313" key="10">
    <source>
        <dbReference type="Proteomes" id="UP000694865"/>
    </source>
</evidence>
<evidence type="ECO:0000256" key="1">
    <source>
        <dbReference type="ARBA" id="ARBA00002660"/>
    </source>
</evidence>